<feature type="compositionally biased region" description="Basic and acidic residues" evidence="8">
    <location>
        <begin position="1219"/>
        <end position="1231"/>
    </location>
</feature>
<proteinExistence type="predicted"/>
<comment type="caution">
    <text evidence="10">The sequence shown here is derived from an EMBL/GenBank/DDBJ whole genome shotgun (WGS) entry which is preliminary data.</text>
</comment>
<dbReference type="GO" id="GO:0005634">
    <property type="term" value="C:nucleus"/>
    <property type="evidence" value="ECO:0007669"/>
    <property type="project" value="UniProtKB-SubCell"/>
</dbReference>
<accession>A0AAD3SCK4</accession>
<protein>
    <recommendedName>
        <fullName evidence="9">Condensin complex subunit 1 C-terminal domain-containing protein</fullName>
    </recommendedName>
</protein>
<evidence type="ECO:0000256" key="2">
    <source>
        <dbReference type="ARBA" id="ARBA00022618"/>
    </source>
</evidence>
<feature type="region of interest" description="Disordered" evidence="8">
    <location>
        <begin position="125"/>
        <end position="159"/>
    </location>
</feature>
<dbReference type="GO" id="GO:0010032">
    <property type="term" value="P:meiotic chromosome condensation"/>
    <property type="evidence" value="ECO:0007669"/>
    <property type="project" value="TreeGrafter"/>
</dbReference>
<dbReference type="InterPro" id="IPR032682">
    <property type="entry name" value="Cnd1_C"/>
</dbReference>
<keyword evidence="11" id="KW-1185">Reference proteome</keyword>
<feature type="coiled-coil region" evidence="7">
    <location>
        <begin position="1149"/>
        <end position="1176"/>
    </location>
</feature>
<keyword evidence="4" id="KW-0226">DNA condensation</keyword>
<evidence type="ECO:0000313" key="11">
    <source>
        <dbReference type="Proteomes" id="UP001279734"/>
    </source>
</evidence>
<dbReference type="PANTHER" id="PTHR14222">
    <property type="entry name" value="CONDENSIN"/>
    <property type="match status" value="1"/>
</dbReference>
<dbReference type="GO" id="GO:0051301">
    <property type="term" value="P:cell division"/>
    <property type="evidence" value="ECO:0007669"/>
    <property type="project" value="UniProtKB-KW"/>
</dbReference>
<feature type="compositionally biased region" description="Basic and acidic residues" evidence="8">
    <location>
        <begin position="125"/>
        <end position="136"/>
    </location>
</feature>
<dbReference type="GO" id="GO:0000796">
    <property type="term" value="C:condensin complex"/>
    <property type="evidence" value="ECO:0007669"/>
    <property type="project" value="TreeGrafter"/>
</dbReference>
<dbReference type="Proteomes" id="UP001279734">
    <property type="component" value="Unassembled WGS sequence"/>
</dbReference>
<keyword evidence="7" id="KW-0175">Coiled coil</keyword>
<dbReference type="Gene3D" id="1.25.10.10">
    <property type="entry name" value="Leucine-rich Repeat Variant"/>
    <property type="match status" value="1"/>
</dbReference>
<sequence>MEDVISRIISDLEGIHNLNPQTPISEQTLLDLQTIVDHQTLNDDGDPDQISPLWEELSSRNLSLSSIISPITSAMESGSIPLSLLSSKVYLSLILSPNSPTLGLFTPMAFNSLLRAIRRAFKDGRGPYTSSDDRRRGFGSSHRRGKGKRSLNSDEEESEREKNELDVRLLFNVLDRLGLVMGLLHLERFPDSLKSLVQTVAEIPVLGSELCGNSGNYKKLSDLCMRVLDEVLSNEYGDTAGTAAEVLKFLSPLILMLNSQARTFALGFVIHRMMVMKKNSDAINKAVVNLPRYLLQKAPEKSEARALAVQSIMEIVKAMHFEDQVGFLDYVLKMAQGKAHLRLLAVDLFPLLLVSLREPSGLVLDDKVENSWRWRCLGALIERCSDANAGIRARALLNMAQLVGNLSSGEQGRAMLKKLMALKNGNSNNKQEWGMNDLLRKRCRDEKAAVRKAAILAISKLMTLGGGLDGDILKAVGMACSDSLVSIRKAAISALSEAFRNTADTSVIIEWLHSVPRLITDSEASIQEECENFFLELVLDRVSRAGSVQLLSQPVTHNSNVNRENLDREMAKLCPNGVFDLLKEICNGEVAPWVKKICRSLVKKNKLKPKIATALQNIISTSESLWLSQSMPIENWTAPRGAWLLLSEVSSFLPKAVNWEFLHHHWKLLDKNGVESEFKIPPQEDRGEGKESMESDSVAWASDRVLLLQTMAKVSVELPPEPAAELAHNLFKRLEKFNMHLTEVNAHVQALKTLCKRKALNPEEADALVTKWVHQILTKALRIIQACLSDEPQFSIENAFVTPTASVSKNGKRAVALSRRLCQATTAVYTIGSLVIICPSIDLKEVIPVLLSIITSGSPELRPNGLPGSTASLKQKAPSLFIQAWLTMGKICLADGKLAKRYIPLFVQELEKSDCAALRNNIIVTMADFCVRYTALVDCYIAKITKCLRDPCELVRRQTFILLSRLLQRDYVKWRGILFLRFLLSLVDESEKIRQLADFLFGNILKAKAPLLAYNSFVEAVFVLNDCHHAHMGHGSLQNSRVENRLFSIRGNDEKSRIEDAPGQAVLQDAFQILTCKEIRIASSRGSSSDSGEVEEESGDGGPASSSAARGRVITQAVKKSLIQNTIPIFIELKRLLESKNSPLIGSLMECLRLLLKDYKNEIDELLVADKQLQKELIYDMQKYETGKARSTATEAVAAVQRSAGYQASGVRMSSSEASAREPSKKLKNDPKVASAMADAAAAAKARSVLREVNQGASTPPLSSIKVPKLKFSRRLASPAAEADARGKIDASIYFNLSGEGILSPTKKTENCLREMFSRLSWRST</sequence>
<evidence type="ECO:0000313" key="10">
    <source>
        <dbReference type="EMBL" id="GMH08305.1"/>
    </source>
</evidence>
<evidence type="ECO:0000256" key="5">
    <source>
        <dbReference type="ARBA" id="ARBA00023242"/>
    </source>
</evidence>
<evidence type="ECO:0000259" key="9">
    <source>
        <dbReference type="Pfam" id="PF12717"/>
    </source>
</evidence>
<dbReference type="EMBL" id="BSYO01000008">
    <property type="protein sequence ID" value="GMH08305.1"/>
    <property type="molecule type" value="Genomic_DNA"/>
</dbReference>
<dbReference type="InterPro" id="IPR011989">
    <property type="entry name" value="ARM-like"/>
</dbReference>
<dbReference type="SUPFAM" id="SSF48371">
    <property type="entry name" value="ARM repeat"/>
    <property type="match status" value="1"/>
</dbReference>
<keyword evidence="2" id="KW-0132">Cell division</keyword>
<comment type="subcellular location">
    <subcellularLocation>
        <location evidence="1">Nucleus</location>
    </subcellularLocation>
</comment>
<evidence type="ECO:0000256" key="3">
    <source>
        <dbReference type="ARBA" id="ARBA00022776"/>
    </source>
</evidence>
<dbReference type="Pfam" id="PF12717">
    <property type="entry name" value="Cnd1"/>
    <property type="match status" value="1"/>
</dbReference>
<feature type="domain" description="Condensin complex subunit 1 C-terminal" evidence="9">
    <location>
        <begin position="918"/>
        <end position="1027"/>
    </location>
</feature>
<feature type="region of interest" description="Disordered" evidence="8">
    <location>
        <begin position="1084"/>
        <end position="1109"/>
    </location>
</feature>
<evidence type="ECO:0000256" key="7">
    <source>
        <dbReference type="SAM" id="Coils"/>
    </source>
</evidence>
<dbReference type="InterPro" id="IPR026971">
    <property type="entry name" value="CND1/NCAPD3"/>
</dbReference>
<evidence type="ECO:0000256" key="4">
    <source>
        <dbReference type="ARBA" id="ARBA00023067"/>
    </source>
</evidence>
<feature type="region of interest" description="Disordered" evidence="8">
    <location>
        <begin position="1210"/>
        <end position="1231"/>
    </location>
</feature>
<evidence type="ECO:0000256" key="6">
    <source>
        <dbReference type="ARBA" id="ARBA00023306"/>
    </source>
</evidence>
<keyword evidence="3" id="KW-0498">Mitosis</keyword>
<dbReference type="GO" id="GO:0042393">
    <property type="term" value="F:histone binding"/>
    <property type="evidence" value="ECO:0007669"/>
    <property type="project" value="TreeGrafter"/>
</dbReference>
<gene>
    <name evidence="10" type="ORF">Nepgr_010145</name>
</gene>
<dbReference type="GO" id="GO:0000779">
    <property type="term" value="C:condensed chromosome, centromeric region"/>
    <property type="evidence" value="ECO:0007669"/>
    <property type="project" value="TreeGrafter"/>
</dbReference>
<dbReference type="PANTHER" id="PTHR14222:SF1">
    <property type="entry name" value="CONDENSIN-2 COMPLEX SUBUNIT D3"/>
    <property type="match status" value="1"/>
</dbReference>
<keyword evidence="5" id="KW-0539">Nucleus</keyword>
<dbReference type="GO" id="GO:0007076">
    <property type="term" value="P:mitotic chromosome condensation"/>
    <property type="evidence" value="ECO:0007669"/>
    <property type="project" value="InterPro"/>
</dbReference>
<dbReference type="InterPro" id="IPR016024">
    <property type="entry name" value="ARM-type_fold"/>
</dbReference>
<organism evidence="10 11">
    <name type="scientific">Nepenthes gracilis</name>
    <name type="common">Slender pitcher plant</name>
    <dbReference type="NCBI Taxonomy" id="150966"/>
    <lineage>
        <taxon>Eukaryota</taxon>
        <taxon>Viridiplantae</taxon>
        <taxon>Streptophyta</taxon>
        <taxon>Embryophyta</taxon>
        <taxon>Tracheophyta</taxon>
        <taxon>Spermatophyta</taxon>
        <taxon>Magnoliopsida</taxon>
        <taxon>eudicotyledons</taxon>
        <taxon>Gunneridae</taxon>
        <taxon>Pentapetalae</taxon>
        <taxon>Caryophyllales</taxon>
        <taxon>Nepenthaceae</taxon>
        <taxon>Nepenthes</taxon>
    </lineage>
</organism>
<keyword evidence="6" id="KW-0131">Cell cycle</keyword>
<evidence type="ECO:0000256" key="1">
    <source>
        <dbReference type="ARBA" id="ARBA00004123"/>
    </source>
</evidence>
<name>A0AAD3SCK4_NEPGR</name>
<evidence type="ECO:0000256" key="8">
    <source>
        <dbReference type="SAM" id="MobiDB-lite"/>
    </source>
</evidence>
<reference evidence="10" key="1">
    <citation type="submission" date="2023-05" db="EMBL/GenBank/DDBJ databases">
        <title>Nepenthes gracilis genome sequencing.</title>
        <authorList>
            <person name="Fukushima K."/>
        </authorList>
    </citation>
    <scope>NUCLEOTIDE SEQUENCE</scope>
    <source>
        <strain evidence="10">SING2019-196</strain>
    </source>
</reference>